<dbReference type="Proteomes" id="UP001221757">
    <property type="component" value="Unassembled WGS sequence"/>
</dbReference>
<reference evidence="1" key="1">
    <citation type="submission" date="2023-03" db="EMBL/GenBank/DDBJ databases">
        <title>Massive genome expansion in bonnet fungi (Mycena s.s.) driven by repeated elements and novel gene families across ecological guilds.</title>
        <authorList>
            <consortium name="Lawrence Berkeley National Laboratory"/>
            <person name="Harder C.B."/>
            <person name="Miyauchi S."/>
            <person name="Viragh M."/>
            <person name="Kuo A."/>
            <person name="Thoen E."/>
            <person name="Andreopoulos B."/>
            <person name="Lu D."/>
            <person name="Skrede I."/>
            <person name="Drula E."/>
            <person name="Henrissat B."/>
            <person name="Morin E."/>
            <person name="Kohler A."/>
            <person name="Barry K."/>
            <person name="LaButti K."/>
            <person name="Morin E."/>
            <person name="Salamov A."/>
            <person name="Lipzen A."/>
            <person name="Mereny Z."/>
            <person name="Hegedus B."/>
            <person name="Baldrian P."/>
            <person name="Stursova M."/>
            <person name="Weitz H."/>
            <person name="Taylor A."/>
            <person name="Grigoriev I.V."/>
            <person name="Nagy L.G."/>
            <person name="Martin F."/>
            <person name="Kauserud H."/>
        </authorList>
    </citation>
    <scope>NUCLEOTIDE SEQUENCE</scope>
    <source>
        <strain evidence="1">CBHHK067</strain>
    </source>
</reference>
<dbReference type="EMBL" id="JARKIE010000308">
    <property type="protein sequence ID" value="KAJ7655505.1"/>
    <property type="molecule type" value="Genomic_DNA"/>
</dbReference>
<organism evidence="1 2">
    <name type="scientific">Mycena rosella</name>
    <name type="common">Pink bonnet</name>
    <name type="synonym">Agaricus rosellus</name>
    <dbReference type="NCBI Taxonomy" id="1033263"/>
    <lineage>
        <taxon>Eukaryota</taxon>
        <taxon>Fungi</taxon>
        <taxon>Dikarya</taxon>
        <taxon>Basidiomycota</taxon>
        <taxon>Agaricomycotina</taxon>
        <taxon>Agaricomycetes</taxon>
        <taxon>Agaricomycetidae</taxon>
        <taxon>Agaricales</taxon>
        <taxon>Marasmiineae</taxon>
        <taxon>Mycenaceae</taxon>
        <taxon>Mycena</taxon>
    </lineage>
</organism>
<proteinExistence type="predicted"/>
<feature type="non-terminal residue" evidence="1">
    <location>
        <position position="1"/>
    </location>
</feature>
<evidence type="ECO:0000313" key="1">
    <source>
        <dbReference type="EMBL" id="KAJ7655505.1"/>
    </source>
</evidence>
<protein>
    <submittedName>
        <fullName evidence="1">Uncharacterized protein</fullName>
    </submittedName>
</protein>
<comment type="caution">
    <text evidence="1">The sequence shown here is derived from an EMBL/GenBank/DDBJ whole genome shotgun (WGS) entry which is preliminary data.</text>
</comment>
<sequence>STLFCPLCETQVKVGTGGESNLAIHQTSDKCKAWYAALEAARKSQEPQKG</sequence>
<dbReference type="AlphaFoldDB" id="A0AAD7CP33"/>
<evidence type="ECO:0000313" key="2">
    <source>
        <dbReference type="Proteomes" id="UP001221757"/>
    </source>
</evidence>
<feature type="non-terminal residue" evidence="1">
    <location>
        <position position="50"/>
    </location>
</feature>
<gene>
    <name evidence="1" type="ORF">B0H17DRAFT_855872</name>
</gene>
<accession>A0AAD7CP33</accession>
<keyword evidence="2" id="KW-1185">Reference proteome</keyword>
<name>A0AAD7CP33_MYCRO</name>